<dbReference type="RefSeq" id="XP_043040198.1">
    <property type="nucleotide sequence ID" value="XM_043179809.1"/>
</dbReference>
<accession>A0A9P7VSN0</accession>
<proteinExistence type="predicted"/>
<gene>
    <name evidence="1" type="ORF">BT62DRAFT_134984</name>
</gene>
<organism evidence="1 2">
    <name type="scientific">Guyanagaster necrorhizus</name>
    <dbReference type="NCBI Taxonomy" id="856835"/>
    <lineage>
        <taxon>Eukaryota</taxon>
        <taxon>Fungi</taxon>
        <taxon>Dikarya</taxon>
        <taxon>Basidiomycota</taxon>
        <taxon>Agaricomycotina</taxon>
        <taxon>Agaricomycetes</taxon>
        <taxon>Agaricomycetidae</taxon>
        <taxon>Agaricales</taxon>
        <taxon>Marasmiineae</taxon>
        <taxon>Physalacriaceae</taxon>
        <taxon>Guyanagaster</taxon>
    </lineage>
</organism>
<comment type="caution">
    <text evidence="1">The sequence shown here is derived from an EMBL/GenBank/DDBJ whole genome shotgun (WGS) entry which is preliminary data.</text>
</comment>
<dbReference type="AlphaFoldDB" id="A0A9P7VSN0"/>
<name>A0A9P7VSN0_9AGAR</name>
<dbReference type="EMBL" id="MU250534">
    <property type="protein sequence ID" value="KAG7446698.1"/>
    <property type="molecule type" value="Genomic_DNA"/>
</dbReference>
<dbReference type="Proteomes" id="UP000812287">
    <property type="component" value="Unassembled WGS sequence"/>
</dbReference>
<keyword evidence="2" id="KW-1185">Reference proteome</keyword>
<reference evidence="1" key="1">
    <citation type="submission" date="2020-11" db="EMBL/GenBank/DDBJ databases">
        <title>Adaptations for nitrogen fixation in a non-lichenized fungal sporocarp promotes dispersal by wood-feeding termites.</title>
        <authorList>
            <consortium name="DOE Joint Genome Institute"/>
            <person name="Koch R.A."/>
            <person name="Yoon G."/>
            <person name="Arayal U."/>
            <person name="Lail K."/>
            <person name="Amirebrahimi M."/>
            <person name="Labutti K."/>
            <person name="Lipzen A."/>
            <person name="Riley R."/>
            <person name="Barry K."/>
            <person name="Henrissat B."/>
            <person name="Grigoriev I.V."/>
            <person name="Herr J.R."/>
            <person name="Aime M.C."/>
        </authorList>
    </citation>
    <scope>NUCLEOTIDE SEQUENCE</scope>
    <source>
        <strain evidence="1">MCA 3950</strain>
    </source>
</reference>
<evidence type="ECO:0000313" key="1">
    <source>
        <dbReference type="EMBL" id="KAG7446698.1"/>
    </source>
</evidence>
<evidence type="ECO:0000313" key="2">
    <source>
        <dbReference type="Proteomes" id="UP000812287"/>
    </source>
</evidence>
<protein>
    <submittedName>
        <fullName evidence="1">Uncharacterized protein</fullName>
    </submittedName>
</protein>
<dbReference type="GeneID" id="66102103"/>
<sequence>MQRKMIRLWILLCSGQFFSCYSLISRDSTTLLRTAGLHLPSVLIMVNTMLPWQLIWEQCNDFGTILSVSNNSFGHLWYRPLS</sequence>